<dbReference type="CDD" id="cd03443">
    <property type="entry name" value="PaaI_thioesterase"/>
    <property type="match status" value="1"/>
</dbReference>
<accession>A0A1P8KFF7</accession>
<dbReference type="NCBIfam" id="TIGR00369">
    <property type="entry name" value="unchar_dom_1"/>
    <property type="match status" value="1"/>
</dbReference>
<keyword evidence="1" id="KW-0378">Hydrolase</keyword>
<reference evidence="3 4" key="1">
    <citation type="submission" date="2017-01" db="EMBL/GenBank/DDBJ databases">
        <authorList>
            <person name="Mah S.A."/>
            <person name="Swanson W.J."/>
            <person name="Moy G.W."/>
            <person name="Vacquier V.D."/>
        </authorList>
    </citation>
    <scope>NUCLEOTIDE SEQUENCE [LARGE SCALE GENOMIC DNA]</scope>
    <source>
        <strain evidence="3 4">DSM 22694</strain>
    </source>
</reference>
<gene>
    <name evidence="3" type="ORF">RS694_05810</name>
</gene>
<dbReference type="InterPro" id="IPR006683">
    <property type="entry name" value="Thioestr_dom"/>
</dbReference>
<proteinExistence type="predicted"/>
<dbReference type="Gene3D" id="3.10.129.10">
    <property type="entry name" value="Hotdog Thioesterase"/>
    <property type="match status" value="1"/>
</dbReference>
<dbReference type="AlphaFoldDB" id="A0A1P8KFF7"/>
<dbReference type="GO" id="GO:0061522">
    <property type="term" value="F:1,4-dihydroxy-2-naphthoyl-CoA thioesterase activity"/>
    <property type="evidence" value="ECO:0007669"/>
    <property type="project" value="TreeGrafter"/>
</dbReference>
<evidence type="ECO:0000313" key="3">
    <source>
        <dbReference type="EMBL" id="APW44716.1"/>
    </source>
</evidence>
<dbReference type="EMBL" id="CP019239">
    <property type="protein sequence ID" value="APW44716.1"/>
    <property type="molecule type" value="Genomic_DNA"/>
</dbReference>
<keyword evidence="4" id="KW-1185">Reference proteome</keyword>
<dbReference type="eggNOG" id="COG2050">
    <property type="taxonomic scope" value="Bacteria"/>
</dbReference>
<sequence length="192" mass="20271">MVLNPPERNTAMSNVSVLETWIAQEQEITNRLNAGAGAGVSRPDQVAGKTGLEMMQAMLRGELPYPPIAKTLDFQLIEVSEGRAVFQGAPGPTHLNPMGGIHGGWYATLLDSALGCAVHTMMPVGRGYTTAELGVNLVKAINPAKAPRVRAIGTVIHCGRQLATAEARIVGPDGTLYAHATTTCLVFELKAS</sequence>
<dbReference type="SUPFAM" id="SSF54637">
    <property type="entry name" value="Thioesterase/thiol ester dehydrase-isomerase"/>
    <property type="match status" value="1"/>
</dbReference>
<name>A0A1P8KFF7_9BURK</name>
<feature type="domain" description="Thioesterase" evidence="2">
    <location>
        <begin position="98"/>
        <end position="176"/>
    </location>
</feature>
<dbReference type="InterPro" id="IPR003736">
    <property type="entry name" value="PAAI_dom"/>
</dbReference>
<dbReference type="GO" id="GO:0005829">
    <property type="term" value="C:cytosol"/>
    <property type="evidence" value="ECO:0007669"/>
    <property type="project" value="TreeGrafter"/>
</dbReference>
<dbReference type="Pfam" id="PF03061">
    <property type="entry name" value="4HBT"/>
    <property type="match status" value="1"/>
</dbReference>
<dbReference type="InterPro" id="IPR029069">
    <property type="entry name" value="HotDog_dom_sf"/>
</dbReference>
<evidence type="ECO:0000259" key="2">
    <source>
        <dbReference type="Pfam" id="PF03061"/>
    </source>
</evidence>
<dbReference type="STRING" id="1484693.RS694_05810"/>
<evidence type="ECO:0000313" key="4">
    <source>
        <dbReference type="Proteomes" id="UP000186110"/>
    </source>
</evidence>
<protein>
    <submittedName>
        <fullName evidence="3">Aromatic compound catabolic protein</fullName>
    </submittedName>
</protein>
<dbReference type="Proteomes" id="UP000186110">
    <property type="component" value="Chromosome"/>
</dbReference>
<evidence type="ECO:0000256" key="1">
    <source>
        <dbReference type="ARBA" id="ARBA00022801"/>
    </source>
</evidence>
<dbReference type="PANTHER" id="PTHR43240:SF1">
    <property type="entry name" value="BLR5584 PROTEIN"/>
    <property type="match status" value="1"/>
</dbReference>
<dbReference type="PANTHER" id="PTHR43240">
    <property type="entry name" value="1,4-DIHYDROXY-2-NAPHTHOYL-COA THIOESTERASE 1"/>
    <property type="match status" value="1"/>
</dbReference>
<dbReference type="KEGG" id="rsb:RS694_05810"/>
<organism evidence="3 4">
    <name type="scientific">Rhodoferax saidenbachensis</name>
    <dbReference type="NCBI Taxonomy" id="1484693"/>
    <lineage>
        <taxon>Bacteria</taxon>
        <taxon>Pseudomonadati</taxon>
        <taxon>Pseudomonadota</taxon>
        <taxon>Betaproteobacteria</taxon>
        <taxon>Burkholderiales</taxon>
        <taxon>Comamonadaceae</taxon>
        <taxon>Rhodoferax</taxon>
    </lineage>
</organism>